<evidence type="ECO:0000313" key="2">
    <source>
        <dbReference type="Proteomes" id="UP000797356"/>
    </source>
</evidence>
<dbReference type="Gene3D" id="3.60.21.10">
    <property type="match status" value="1"/>
</dbReference>
<sequence length="269" mass="30008">MADLGKKPSWGRTLAIQAALCLALYAAFNIGRPQALRDARLQSILRRKSLDLYFLSVRGGLRSPREQAQLLHKMERAAKIYKAKFVVNIGELGEDDPLLRNVMYTTPVSQGQVNGNFLKKIRIAHGQILDIIAVDTGPLKNLSHVEQISKIGSDQLHWIKRTLAATNSNWRMVIGFDPLIVCEEKLVKFYEPLHRIFLEFGVNAYLSKQGCAGSYYHDEGIGYIGNAGPADEAHGTFSANGNFKLFSEMHNGFLLHRVNPLEIVGTIGY</sequence>
<comment type="caution">
    <text evidence="1">The sequence shown here is derived from an EMBL/GenBank/DDBJ whole genome shotgun (WGS) entry which is preliminary data.</text>
</comment>
<proteinExistence type="predicted"/>
<dbReference type="SUPFAM" id="SSF56300">
    <property type="entry name" value="Metallo-dependent phosphatases"/>
    <property type="match status" value="1"/>
</dbReference>
<accession>A0A8K0HU17</accession>
<evidence type="ECO:0000313" key="1">
    <source>
        <dbReference type="EMBL" id="KAG1326596.1"/>
    </source>
</evidence>
<dbReference type="EMBL" id="CM017872">
    <property type="protein sequence ID" value="KAG1326596.1"/>
    <property type="molecule type" value="Genomic_DNA"/>
</dbReference>
<dbReference type="Proteomes" id="UP000797356">
    <property type="component" value="Chromosome 1"/>
</dbReference>
<reference evidence="1" key="1">
    <citation type="journal article" date="2017" name="Gigascience">
        <title>The genome draft of coconut (Cocos nucifera).</title>
        <authorList>
            <person name="Xiao Y."/>
            <person name="Xu P."/>
            <person name="Fan H."/>
            <person name="Baudouin L."/>
            <person name="Xia W."/>
            <person name="Bocs S."/>
            <person name="Xu J."/>
            <person name="Li Q."/>
            <person name="Guo A."/>
            <person name="Zhou L."/>
            <person name="Li J."/>
            <person name="Wu Y."/>
            <person name="Ma Z."/>
            <person name="Armero A."/>
            <person name="Issali A.E."/>
            <person name="Liu N."/>
            <person name="Peng M."/>
            <person name="Yang Y."/>
        </authorList>
    </citation>
    <scope>NUCLEOTIDE SEQUENCE</scope>
    <source>
        <tissue evidence="1">Spear leaf of Hainan Tall coconut</tissue>
    </source>
</reference>
<dbReference type="OrthoDB" id="411211at2759"/>
<reference evidence="1" key="2">
    <citation type="submission" date="2019-07" db="EMBL/GenBank/DDBJ databases">
        <authorList>
            <person name="Yang Y."/>
            <person name="Bocs S."/>
            <person name="Baudouin L."/>
        </authorList>
    </citation>
    <scope>NUCLEOTIDE SEQUENCE</scope>
    <source>
        <tissue evidence="1">Spear leaf of Hainan Tall coconut</tissue>
    </source>
</reference>
<dbReference type="InterPro" id="IPR029052">
    <property type="entry name" value="Metallo-depent_PP-like"/>
</dbReference>
<gene>
    <name evidence="1" type="ORF">COCNU_01G005300</name>
</gene>
<protein>
    <submittedName>
        <fullName evidence="1">Putative Ribonuclease H domain</fullName>
    </submittedName>
</protein>
<keyword evidence="2" id="KW-1185">Reference proteome</keyword>
<name>A0A8K0HU17_COCNU</name>
<dbReference type="AlphaFoldDB" id="A0A8K0HU17"/>
<organism evidence="1 2">
    <name type="scientific">Cocos nucifera</name>
    <name type="common">Coconut palm</name>
    <dbReference type="NCBI Taxonomy" id="13894"/>
    <lineage>
        <taxon>Eukaryota</taxon>
        <taxon>Viridiplantae</taxon>
        <taxon>Streptophyta</taxon>
        <taxon>Embryophyta</taxon>
        <taxon>Tracheophyta</taxon>
        <taxon>Spermatophyta</taxon>
        <taxon>Magnoliopsida</taxon>
        <taxon>Liliopsida</taxon>
        <taxon>Arecaceae</taxon>
        <taxon>Arecoideae</taxon>
        <taxon>Cocoseae</taxon>
        <taxon>Attaleinae</taxon>
        <taxon>Cocos</taxon>
    </lineage>
</organism>